<organism evidence="2 3">
    <name type="scientific">Deinococcus budaensis</name>
    <dbReference type="NCBI Taxonomy" id="1665626"/>
    <lineage>
        <taxon>Bacteria</taxon>
        <taxon>Thermotogati</taxon>
        <taxon>Deinococcota</taxon>
        <taxon>Deinococci</taxon>
        <taxon>Deinococcales</taxon>
        <taxon>Deinococcaceae</taxon>
        <taxon>Deinococcus</taxon>
    </lineage>
</organism>
<feature type="transmembrane region" description="Helical" evidence="1">
    <location>
        <begin position="6"/>
        <end position="23"/>
    </location>
</feature>
<evidence type="ECO:0008006" key="4">
    <source>
        <dbReference type="Google" id="ProtNLM"/>
    </source>
</evidence>
<feature type="transmembrane region" description="Helical" evidence="1">
    <location>
        <begin position="35"/>
        <end position="55"/>
    </location>
</feature>
<protein>
    <recommendedName>
        <fullName evidence="4">DUF1453 domain-containing protein</fullName>
    </recommendedName>
</protein>
<evidence type="ECO:0000256" key="1">
    <source>
        <dbReference type="SAM" id="Phobius"/>
    </source>
</evidence>
<keyword evidence="3" id="KW-1185">Reference proteome</keyword>
<keyword evidence="1" id="KW-0812">Transmembrane</keyword>
<gene>
    <name evidence="2" type="ORF">HNQ09_003176</name>
</gene>
<comment type="caution">
    <text evidence="2">The sequence shown here is derived from an EMBL/GenBank/DDBJ whole genome shotgun (WGS) entry which is preliminary data.</text>
</comment>
<dbReference type="Proteomes" id="UP000525389">
    <property type="component" value="Unassembled WGS sequence"/>
</dbReference>
<sequence length="173" mass="18768">MFWLEALSFAVVIGLSLWTSGRLKRRPELTLWQVLGRLAAGVLALAFGAVALWTLVPGLQESQDGSLIGGGLFLLISLLRGLPVVRVLPVGQRWGLYALAALWLPVSVTLALGLLRPDGRGTAMLDFFLPTGLTLLVLLPVFAGVVGLWNRFGRGWARRLILPGPDERPVPDR</sequence>
<proteinExistence type="predicted"/>
<accession>A0A7W8LRJ1</accession>
<name>A0A7W8LRJ1_9DEIO</name>
<feature type="transmembrane region" description="Helical" evidence="1">
    <location>
        <begin position="127"/>
        <end position="149"/>
    </location>
</feature>
<reference evidence="2 3" key="1">
    <citation type="submission" date="2020-08" db="EMBL/GenBank/DDBJ databases">
        <title>Genomic Encyclopedia of Type Strains, Phase IV (KMG-IV): sequencing the most valuable type-strain genomes for metagenomic binning, comparative biology and taxonomic classification.</title>
        <authorList>
            <person name="Goeker M."/>
        </authorList>
    </citation>
    <scope>NUCLEOTIDE SEQUENCE [LARGE SCALE GENOMIC DNA]</scope>
    <source>
        <strain evidence="2 3">DSM 101791</strain>
    </source>
</reference>
<evidence type="ECO:0000313" key="2">
    <source>
        <dbReference type="EMBL" id="MBB5235715.1"/>
    </source>
</evidence>
<evidence type="ECO:0000313" key="3">
    <source>
        <dbReference type="Proteomes" id="UP000525389"/>
    </source>
</evidence>
<dbReference type="EMBL" id="JACHFN010000015">
    <property type="protein sequence ID" value="MBB5235715.1"/>
    <property type="molecule type" value="Genomic_DNA"/>
</dbReference>
<keyword evidence="1" id="KW-0472">Membrane</keyword>
<dbReference type="AlphaFoldDB" id="A0A7W8LRJ1"/>
<keyword evidence="1" id="KW-1133">Transmembrane helix</keyword>
<feature type="transmembrane region" description="Helical" evidence="1">
    <location>
        <begin position="67"/>
        <end position="88"/>
    </location>
</feature>
<dbReference type="RefSeq" id="WP_184031234.1">
    <property type="nucleotide sequence ID" value="NZ_JACHFN010000015.1"/>
</dbReference>
<feature type="transmembrane region" description="Helical" evidence="1">
    <location>
        <begin position="95"/>
        <end position="115"/>
    </location>
</feature>